<evidence type="ECO:0000313" key="1">
    <source>
        <dbReference type="EMBL" id="GIY81012.1"/>
    </source>
</evidence>
<organism evidence="1 2">
    <name type="scientific">Caerostris extrusa</name>
    <name type="common">Bark spider</name>
    <name type="synonym">Caerostris bankana</name>
    <dbReference type="NCBI Taxonomy" id="172846"/>
    <lineage>
        <taxon>Eukaryota</taxon>
        <taxon>Metazoa</taxon>
        <taxon>Ecdysozoa</taxon>
        <taxon>Arthropoda</taxon>
        <taxon>Chelicerata</taxon>
        <taxon>Arachnida</taxon>
        <taxon>Araneae</taxon>
        <taxon>Araneomorphae</taxon>
        <taxon>Entelegynae</taxon>
        <taxon>Araneoidea</taxon>
        <taxon>Araneidae</taxon>
        <taxon>Caerostris</taxon>
    </lineage>
</organism>
<dbReference type="EMBL" id="BPLR01016068">
    <property type="protein sequence ID" value="GIY81012.1"/>
    <property type="molecule type" value="Genomic_DNA"/>
</dbReference>
<keyword evidence="2" id="KW-1185">Reference proteome</keyword>
<dbReference type="AlphaFoldDB" id="A0AAV4WDX5"/>
<proteinExistence type="predicted"/>
<name>A0AAV4WDX5_CAEEX</name>
<comment type="caution">
    <text evidence="1">The sequence shown here is derived from an EMBL/GenBank/DDBJ whole genome shotgun (WGS) entry which is preliminary data.</text>
</comment>
<protein>
    <submittedName>
        <fullName evidence="1">Uncharacterized protein</fullName>
    </submittedName>
</protein>
<dbReference type="Proteomes" id="UP001054945">
    <property type="component" value="Unassembled WGS sequence"/>
</dbReference>
<evidence type="ECO:0000313" key="2">
    <source>
        <dbReference type="Proteomes" id="UP001054945"/>
    </source>
</evidence>
<gene>
    <name evidence="1" type="ORF">CEXT_628001</name>
</gene>
<reference evidence="1 2" key="1">
    <citation type="submission" date="2021-06" db="EMBL/GenBank/DDBJ databases">
        <title>Caerostris extrusa draft genome.</title>
        <authorList>
            <person name="Kono N."/>
            <person name="Arakawa K."/>
        </authorList>
    </citation>
    <scope>NUCLEOTIDE SEQUENCE [LARGE SCALE GENOMIC DNA]</scope>
</reference>
<accession>A0AAV4WDX5</accession>
<sequence>MENRLIRVNLRTKQIPEHMGVLEEIFSSFGVSIFDLEEPKPQPPKETAPAANQVVKALKRVLLEIAVTSRKAMDKLEKA</sequence>